<feature type="region of interest" description="Disordered" evidence="1">
    <location>
        <begin position="299"/>
        <end position="334"/>
    </location>
</feature>
<dbReference type="OrthoDB" id="265347at2759"/>
<dbReference type="Proteomes" id="UP001165085">
    <property type="component" value="Unassembled WGS sequence"/>
</dbReference>
<gene>
    <name evidence="2" type="ORF">TrST_g6715</name>
</gene>
<feature type="compositionally biased region" description="Basic and acidic residues" evidence="1">
    <location>
        <begin position="301"/>
        <end position="319"/>
    </location>
</feature>
<dbReference type="EMBL" id="BRXY01000071">
    <property type="protein sequence ID" value="GMH61452.1"/>
    <property type="molecule type" value="Genomic_DNA"/>
</dbReference>
<feature type="region of interest" description="Disordered" evidence="1">
    <location>
        <begin position="158"/>
        <end position="194"/>
    </location>
</feature>
<sequence length="524" mass="59305">MDVYGDSTGAILIGQQTFPRGMGVVTQQFDAYKESGLLRKISMRETMLQEAMHEAQECANFHPYNPNKLFTALINLRMATADVIEGIEDWRNGLVNPEPFVVAGENYLLKIIKDCDAFRIMPTVDLFGFEVGLRNPFAFPCQPRIAVKQALEERRRKQMLERKKAEKQKKRDKENPNLQSIKKKKKKPEEEKAHTFHLKKGEYVLPRAKEDIEEFKAPHDVAVLMLDFSQVDEANWFRICKLEGVLKDEEERYSKKVSGPVVAGTGWGLERWSKMAWQAPKVKPKHEKAPEDMLLAVNQKHGSDSDEHSDSDSDEEHTPFVKKSAPTQRRTAISGTSLLAAKKSRFTGSALALNSKLTGEPAKKSNSFASDIDAARKKHLEKKRRKNGAFKQKNMVFARMSKEEKRMAMAVALEEEKKAMYDKNRSKNIPSCNDFIQNIEDITSGKARKKSIAHQKAKKDKKKYVAPPSSNSSELESHSSAEGSLPKLSNRPSRDQIFPDHGGAAPPKEIWDIDPSIEILESEP</sequence>
<feature type="compositionally biased region" description="Low complexity" evidence="1">
    <location>
        <begin position="465"/>
        <end position="484"/>
    </location>
</feature>
<protein>
    <submittedName>
        <fullName evidence="2">Uncharacterized protein</fullName>
    </submittedName>
</protein>
<accession>A0A9W6ZW12</accession>
<evidence type="ECO:0000313" key="3">
    <source>
        <dbReference type="Proteomes" id="UP001165085"/>
    </source>
</evidence>
<dbReference type="AlphaFoldDB" id="A0A9W6ZW12"/>
<feature type="compositionally biased region" description="Polar residues" evidence="1">
    <location>
        <begin position="325"/>
        <end position="334"/>
    </location>
</feature>
<feature type="compositionally biased region" description="Basic residues" evidence="1">
    <location>
        <begin position="446"/>
        <end position="464"/>
    </location>
</feature>
<reference evidence="3" key="1">
    <citation type="journal article" date="2023" name="Commun. Biol.">
        <title>Genome analysis of Parmales, the sister group of diatoms, reveals the evolutionary specialization of diatoms from phago-mixotrophs to photoautotrophs.</title>
        <authorList>
            <person name="Ban H."/>
            <person name="Sato S."/>
            <person name="Yoshikawa S."/>
            <person name="Yamada K."/>
            <person name="Nakamura Y."/>
            <person name="Ichinomiya M."/>
            <person name="Sato N."/>
            <person name="Blanc-Mathieu R."/>
            <person name="Endo H."/>
            <person name="Kuwata A."/>
            <person name="Ogata H."/>
        </authorList>
    </citation>
    <scope>NUCLEOTIDE SEQUENCE [LARGE SCALE GENOMIC DNA]</scope>
    <source>
        <strain evidence="3">NIES 3701</strain>
    </source>
</reference>
<proteinExistence type="predicted"/>
<feature type="compositionally biased region" description="Basic and acidic residues" evidence="1">
    <location>
        <begin position="158"/>
        <end position="175"/>
    </location>
</feature>
<keyword evidence="3" id="KW-1185">Reference proteome</keyword>
<organism evidence="2 3">
    <name type="scientific">Triparma strigata</name>
    <dbReference type="NCBI Taxonomy" id="1606541"/>
    <lineage>
        <taxon>Eukaryota</taxon>
        <taxon>Sar</taxon>
        <taxon>Stramenopiles</taxon>
        <taxon>Ochrophyta</taxon>
        <taxon>Bolidophyceae</taxon>
        <taxon>Parmales</taxon>
        <taxon>Triparmaceae</taxon>
        <taxon>Triparma</taxon>
    </lineage>
</organism>
<feature type="region of interest" description="Disordered" evidence="1">
    <location>
        <begin position="443"/>
        <end position="515"/>
    </location>
</feature>
<name>A0A9W6ZW12_9STRA</name>
<evidence type="ECO:0000313" key="2">
    <source>
        <dbReference type="EMBL" id="GMH61452.1"/>
    </source>
</evidence>
<evidence type="ECO:0000256" key="1">
    <source>
        <dbReference type="SAM" id="MobiDB-lite"/>
    </source>
</evidence>
<comment type="caution">
    <text evidence="2">The sequence shown here is derived from an EMBL/GenBank/DDBJ whole genome shotgun (WGS) entry which is preliminary data.</text>
</comment>